<dbReference type="EMBL" id="PCRE01000012">
    <property type="protein sequence ID" value="PIP15249.1"/>
    <property type="molecule type" value="Genomic_DNA"/>
</dbReference>
<name>A0A2G9Y7L8_9BACT</name>
<dbReference type="Pfam" id="PF13635">
    <property type="entry name" value="DUF4143"/>
    <property type="match status" value="1"/>
</dbReference>
<dbReference type="Pfam" id="PF13173">
    <property type="entry name" value="AAA_14"/>
    <property type="match status" value="1"/>
</dbReference>
<evidence type="ECO:0000313" key="3">
    <source>
        <dbReference type="EMBL" id="PIP15249.1"/>
    </source>
</evidence>
<evidence type="ECO:0000313" key="4">
    <source>
        <dbReference type="Proteomes" id="UP000231025"/>
    </source>
</evidence>
<accession>A0A2G9Y7L8</accession>
<dbReference type="PANTHER" id="PTHR33295:SF18">
    <property type="entry name" value="AAA+ ATPASE DOMAIN-CONTAINING PROTEIN"/>
    <property type="match status" value="1"/>
</dbReference>
<evidence type="ECO:0000259" key="1">
    <source>
        <dbReference type="Pfam" id="PF13173"/>
    </source>
</evidence>
<proteinExistence type="predicted"/>
<dbReference type="AlphaFoldDB" id="A0A2G9Y7L8"/>
<dbReference type="InterPro" id="IPR027417">
    <property type="entry name" value="P-loop_NTPase"/>
</dbReference>
<comment type="caution">
    <text evidence="3">The sequence shown here is derived from an EMBL/GenBank/DDBJ whole genome shotgun (WGS) entry which is preliminary data.</text>
</comment>
<dbReference type="PANTHER" id="PTHR33295">
    <property type="entry name" value="ATPASE"/>
    <property type="match status" value="1"/>
</dbReference>
<reference evidence="3 4" key="1">
    <citation type="submission" date="2017-09" db="EMBL/GenBank/DDBJ databases">
        <title>Depth-based differentiation of microbial function through sediment-hosted aquifers and enrichment of novel symbionts in the deep terrestrial subsurface.</title>
        <authorList>
            <person name="Probst A.J."/>
            <person name="Ladd B."/>
            <person name="Jarett J.K."/>
            <person name="Geller-Mcgrath D.E."/>
            <person name="Sieber C.M."/>
            <person name="Emerson J.B."/>
            <person name="Anantharaman K."/>
            <person name="Thomas B.C."/>
            <person name="Malmstrom R."/>
            <person name="Stieglmeier M."/>
            <person name="Klingl A."/>
            <person name="Woyke T."/>
            <person name="Ryan C.M."/>
            <person name="Banfield J.F."/>
        </authorList>
    </citation>
    <scope>NUCLEOTIDE SEQUENCE [LARGE SCALE GENOMIC DNA]</scope>
    <source>
        <strain evidence="3">CG23_combo_of_CG06-09_8_20_14_all_35_49</strain>
    </source>
</reference>
<sequence length="434" mass="51382">MTYSELITIITESSQIDQKQSVVRSYEFQLYQLLTVSKPLKAITGIRRSGKSFLLKKMYRRLIDKLDVPQTNIFFVNFENDRLVKNRSLIGLRNMYEMFISHANSQKPIYLFLDEIQNVHQWESFVRTIYDSTNHNVFITGSNSRLLSSEFSTSLGGRILEFHIFPFSFKEFLYWNNVPVPNNIFQLSENKSKIQNFLNQYLNFGGLVETFNLTNEQKVSYQETLTEKIIINDVLKRFNLKYPDVLKSVSQFLQTNVGNVTSTRNITKWIRNLGEEKKLDSKTVQIYIEYLEKTYLIHKVKKFSYKTKEIFSTQNKYYFVDNLFSQKSDMEDQIENVVFQHFSRKNIKDIYYGRDERGHEIDFVIANQLQALQVCYQLNDTNVIRETKSLNLFNKLNIKSTHSLYLVYMYDQRAQKLDLPNIKLTSLDQLLLDI</sequence>
<dbReference type="InterPro" id="IPR025420">
    <property type="entry name" value="DUF4143"/>
</dbReference>
<dbReference type="Proteomes" id="UP000231025">
    <property type="component" value="Unassembled WGS sequence"/>
</dbReference>
<gene>
    <name evidence="3" type="ORF">COX47_00755</name>
</gene>
<protein>
    <submittedName>
        <fullName evidence="3">Uncharacterized protein</fullName>
    </submittedName>
</protein>
<dbReference type="SUPFAM" id="SSF52540">
    <property type="entry name" value="P-loop containing nucleoside triphosphate hydrolases"/>
    <property type="match status" value="1"/>
</dbReference>
<dbReference type="Gene3D" id="3.40.50.300">
    <property type="entry name" value="P-loop containing nucleotide triphosphate hydrolases"/>
    <property type="match status" value="1"/>
</dbReference>
<organism evidence="3 4">
    <name type="scientific">Candidatus Roizmanbacteria bacterium CG23_combo_of_CG06-09_8_20_14_all_35_49</name>
    <dbReference type="NCBI Taxonomy" id="1974863"/>
    <lineage>
        <taxon>Bacteria</taxon>
        <taxon>Candidatus Roizmaniibacteriota</taxon>
    </lineage>
</organism>
<evidence type="ECO:0000259" key="2">
    <source>
        <dbReference type="Pfam" id="PF13635"/>
    </source>
</evidence>
<feature type="domain" description="AAA" evidence="1">
    <location>
        <begin position="38"/>
        <end position="173"/>
    </location>
</feature>
<feature type="domain" description="DUF4143" evidence="2">
    <location>
        <begin position="232"/>
        <end position="375"/>
    </location>
</feature>
<dbReference type="InterPro" id="IPR041682">
    <property type="entry name" value="AAA_14"/>
</dbReference>